<keyword evidence="8" id="KW-0808">Transferase</keyword>
<organism evidence="8">
    <name type="scientific">Zea mays</name>
    <name type="common">Maize</name>
    <dbReference type="NCBI Taxonomy" id="4577"/>
    <lineage>
        <taxon>Eukaryota</taxon>
        <taxon>Viridiplantae</taxon>
        <taxon>Streptophyta</taxon>
        <taxon>Embryophyta</taxon>
        <taxon>Tracheophyta</taxon>
        <taxon>Spermatophyta</taxon>
        <taxon>Magnoliopsida</taxon>
        <taxon>Liliopsida</taxon>
        <taxon>Poales</taxon>
        <taxon>Poaceae</taxon>
        <taxon>PACMAD clade</taxon>
        <taxon>Panicoideae</taxon>
        <taxon>Andropogonodae</taxon>
        <taxon>Andropogoneae</taxon>
        <taxon>Tripsacinae</taxon>
        <taxon>Zea</taxon>
    </lineage>
</organism>
<evidence type="ECO:0000313" key="8">
    <source>
        <dbReference type="EMBL" id="PWZ46010.1"/>
    </source>
</evidence>
<feature type="transmembrane region" description="Helical" evidence="6">
    <location>
        <begin position="335"/>
        <end position="354"/>
    </location>
</feature>
<dbReference type="GO" id="GO:0016301">
    <property type="term" value="F:kinase activity"/>
    <property type="evidence" value="ECO:0007669"/>
    <property type="project" value="UniProtKB-KW"/>
</dbReference>
<comment type="catalytic activity">
    <reaction evidence="4">
        <text>Hydrolysis of terminal non-reducing beta-D-fructofuranoside residues in beta-D-fructofuranosides.</text>
        <dbReference type="EC" id="3.2.1.26"/>
    </reaction>
</comment>
<dbReference type="Pfam" id="PF12899">
    <property type="entry name" value="Glyco_hydro_100"/>
    <property type="match status" value="1"/>
</dbReference>
<dbReference type="PANTHER" id="PTHR43061">
    <property type="entry name" value="GTP DIPHOSPHOKINASE RSH1, CHLOROPLASTIC-RELATED"/>
    <property type="match status" value="1"/>
</dbReference>
<evidence type="ECO:0000256" key="6">
    <source>
        <dbReference type="SAM" id="Phobius"/>
    </source>
</evidence>
<feature type="transmembrane region" description="Helical" evidence="6">
    <location>
        <begin position="366"/>
        <end position="389"/>
    </location>
</feature>
<keyword evidence="5" id="KW-0175">Coiled coil</keyword>
<dbReference type="ExpressionAtlas" id="A0A3L6GC85">
    <property type="expression patterns" value="baseline and differential"/>
</dbReference>
<dbReference type="GO" id="GO:0015969">
    <property type="term" value="P:guanosine tetraphosphate metabolic process"/>
    <property type="evidence" value="ECO:0007669"/>
    <property type="project" value="InterPro"/>
</dbReference>
<dbReference type="GO" id="GO:0004564">
    <property type="term" value="F:beta-fructofuranosidase activity"/>
    <property type="evidence" value="ECO:0007669"/>
    <property type="project" value="UniProtKB-EC"/>
</dbReference>
<keyword evidence="6" id="KW-1133">Transmembrane helix</keyword>
<dbReference type="SMART" id="SM00954">
    <property type="entry name" value="RelA_SpoT"/>
    <property type="match status" value="1"/>
</dbReference>
<feature type="transmembrane region" description="Helical" evidence="6">
    <location>
        <begin position="409"/>
        <end position="429"/>
    </location>
</feature>
<comment type="function">
    <text evidence="4">Invertase that cleaves sucrose into glucose and fructose.</text>
</comment>
<dbReference type="Gene3D" id="3.30.460.10">
    <property type="entry name" value="Beta Polymerase, domain 2"/>
    <property type="match status" value="1"/>
</dbReference>
<dbReference type="PANTHER" id="PTHR43061:SF1">
    <property type="entry name" value="GTP DIPHOSPHOKINASE RSH1, CHLOROPLASTIC-RELATED"/>
    <property type="match status" value="1"/>
</dbReference>
<comment type="similarity">
    <text evidence="4">Belongs to the glycosyl hydrolase 100 family.</text>
</comment>
<dbReference type="InterPro" id="IPR043519">
    <property type="entry name" value="NT_sf"/>
</dbReference>
<dbReference type="EC" id="3.2.1.26" evidence="4"/>
<feature type="domain" description="RelA/SpoT" evidence="7">
    <location>
        <begin position="182"/>
        <end position="282"/>
    </location>
</feature>
<proteinExistence type="inferred from homology"/>
<dbReference type="Pfam" id="PF04607">
    <property type="entry name" value="RelA_SpoT"/>
    <property type="match status" value="1"/>
</dbReference>
<dbReference type="InterPro" id="IPR024746">
    <property type="entry name" value="Glyco_hydro_100"/>
</dbReference>
<evidence type="ECO:0000259" key="7">
    <source>
        <dbReference type="SMART" id="SM00954"/>
    </source>
</evidence>
<accession>A0A3L6GC85</accession>
<comment type="caution">
    <text evidence="8">The sequence shown here is derived from an EMBL/GenBank/DDBJ whole genome shotgun (WGS) entry which is preliminary data.</text>
</comment>
<keyword evidence="2 4" id="KW-0119">Carbohydrate metabolism</keyword>
<gene>
    <name evidence="8" type="primary">RSH1_5</name>
    <name evidence="8" type="ORF">Zm00014a_004787</name>
</gene>
<keyword evidence="6" id="KW-0472">Membrane</keyword>
<protein>
    <recommendedName>
        <fullName evidence="4">Alkaline/neutral invertase</fullName>
        <ecNumber evidence="4">3.2.1.26</ecNumber>
    </recommendedName>
</protein>
<name>A0A3L6GC85_MAIZE</name>
<evidence type="ECO:0000256" key="1">
    <source>
        <dbReference type="ARBA" id="ARBA00022801"/>
    </source>
</evidence>
<dbReference type="Proteomes" id="UP000251960">
    <property type="component" value="Chromosome 10"/>
</dbReference>
<evidence type="ECO:0000256" key="4">
    <source>
        <dbReference type="RuleBase" id="RU367047"/>
    </source>
</evidence>
<sequence>MERIVTRLTALSYHMRSYFWLDFQRLNDINKFKTEEYSHTAVNKFNVNPESIPGCRSGSKNRVNCARAGEGSLEVGLALEMVKAKASVRYEPRPAFEEVKEEAMLDISPTDSTEFWLIQWPKDQSELEYLSFMYVNPTGFAELRKRVEELYKAHEQELEEANRILRQKIAEDHFLNLVSVETEVRPVYKELYSGFVIGSQVYSIRICYHVLGLVHGIWTPVPQAAEDYIATSKPNGYQSLHTIVIPFLNESMFHLEVQIRTEVMDLIAERGIATHYSGRGVVSRPVRPGISSGRNAKGKIGWLNAIREWQEEFVGNMSSREFVDIITRNLLGSRVFSPLSSVALTLVVAMSFMLMKPSQEATTSVVVVDLVAVLVGDLVTVLVATMVVVDLVKDLGAGMVAADSMADAVVGMATVDTVVVALVTSRALALPVQERRPVLVMIDDECGGCGKRRNDLLIQ</sequence>
<dbReference type="EMBL" id="NCVQ01000002">
    <property type="protein sequence ID" value="PWZ46010.1"/>
    <property type="molecule type" value="Genomic_DNA"/>
</dbReference>
<feature type="coiled-coil region" evidence="5">
    <location>
        <begin position="140"/>
        <end position="171"/>
    </location>
</feature>
<keyword evidence="8" id="KW-0418">Kinase</keyword>
<keyword evidence="1 4" id="KW-0378">Hydrolase</keyword>
<dbReference type="GO" id="GO:0033926">
    <property type="term" value="F:endo-alpha-N-acetylgalactosaminidase activity"/>
    <property type="evidence" value="ECO:0007669"/>
    <property type="project" value="UniProtKB-UniRule"/>
</dbReference>
<evidence type="ECO:0000256" key="5">
    <source>
        <dbReference type="SAM" id="Coils"/>
    </source>
</evidence>
<dbReference type="CDD" id="cd05399">
    <property type="entry name" value="NT_Rel-Spo_like"/>
    <property type="match status" value="1"/>
</dbReference>
<dbReference type="SUPFAM" id="SSF81301">
    <property type="entry name" value="Nucleotidyltransferase"/>
    <property type="match status" value="1"/>
</dbReference>
<reference evidence="8" key="1">
    <citation type="journal article" date="2018" name="Nat. Genet.">
        <title>Extensive intraspecific gene order and gene structural variations between Mo17 and other maize genomes.</title>
        <authorList>
            <person name="Sun S."/>
            <person name="Zhou Y."/>
            <person name="Chen J."/>
            <person name="Shi J."/>
            <person name="Zhao H."/>
            <person name="Zhao H."/>
            <person name="Song W."/>
            <person name="Zhang M."/>
            <person name="Cui Y."/>
            <person name="Dong X."/>
            <person name="Liu H."/>
            <person name="Ma X."/>
            <person name="Jiao Y."/>
            <person name="Wang B."/>
            <person name="Wei X."/>
            <person name="Stein J.C."/>
            <person name="Glaubitz J.C."/>
            <person name="Lu F."/>
            <person name="Yu G."/>
            <person name="Liang C."/>
            <person name="Fengler K."/>
            <person name="Li B."/>
            <person name="Rafalski A."/>
            <person name="Schnable P.S."/>
            <person name="Ware D.H."/>
            <person name="Buckler E.S."/>
            <person name="Lai J."/>
        </authorList>
    </citation>
    <scope>NUCLEOTIDE SEQUENCE [LARGE SCALE GENOMIC DNA]</scope>
    <source>
        <tissue evidence="8">Seedling</tissue>
    </source>
</reference>
<evidence type="ECO:0000256" key="3">
    <source>
        <dbReference type="ARBA" id="ARBA00023295"/>
    </source>
</evidence>
<dbReference type="InterPro" id="IPR007685">
    <property type="entry name" value="RelA_SpoT"/>
</dbReference>
<keyword evidence="6" id="KW-0812">Transmembrane</keyword>
<keyword evidence="3 4" id="KW-0326">Glycosidase</keyword>
<dbReference type="AlphaFoldDB" id="A0A3L6GC85"/>
<evidence type="ECO:0000256" key="2">
    <source>
        <dbReference type="ARBA" id="ARBA00023277"/>
    </source>
</evidence>